<dbReference type="InterPro" id="IPR003770">
    <property type="entry name" value="MLTG-like"/>
</dbReference>
<comment type="similarity">
    <text evidence="7">Belongs to the transglycosylase MltG family.</text>
</comment>
<proteinExistence type="inferred from homology"/>
<dbReference type="GO" id="GO:0009252">
    <property type="term" value="P:peptidoglycan biosynthetic process"/>
    <property type="evidence" value="ECO:0007669"/>
    <property type="project" value="UniProtKB-UniRule"/>
</dbReference>
<dbReference type="GO" id="GO:0005886">
    <property type="term" value="C:plasma membrane"/>
    <property type="evidence" value="ECO:0007669"/>
    <property type="project" value="UniProtKB-SubCell"/>
</dbReference>
<name>A0A934MA81_9MICO</name>
<gene>
    <name evidence="7 9" type="primary">mltG</name>
    <name evidence="9" type="ORF">JAV76_10030</name>
</gene>
<comment type="catalytic activity">
    <reaction evidence="7">
        <text>a peptidoglycan chain = a peptidoglycan chain with N-acetyl-1,6-anhydromuramyl-[peptide] at the reducing end + a peptidoglycan chain with N-acetylglucosamine at the non-reducing end.</text>
        <dbReference type="EC" id="4.2.2.29"/>
    </reaction>
</comment>
<evidence type="ECO:0000313" key="9">
    <source>
        <dbReference type="EMBL" id="MBI9115345.1"/>
    </source>
</evidence>
<dbReference type="PANTHER" id="PTHR30518:SF2">
    <property type="entry name" value="ENDOLYTIC MUREIN TRANSGLYCOSYLASE"/>
    <property type="match status" value="1"/>
</dbReference>
<keyword evidence="5 7" id="KW-0456">Lyase</keyword>
<dbReference type="NCBIfam" id="TIGR00247">
    <property type="entry name" value="endolytic transglycosylase MltG"/>
    <property type="match status" value="1"/>
</dbReference>
<dbReference type="EC" id="4.2.2.29" evidence="7"/>
<sequence length="389" mass="41951">MNDLFEGPALSEDPEGSSTLSRAERRALREERRLAAKRRQRALVAVLVAVIVIGAGGYFVWTRGVEYFGSVDVFSSEPDAPTDFTGPGTGETQITVSPGDVGTVIGDKLVEAGVVASRQAFVAAYTANPDAAGIQAGTYNLFKEMKASDALTSLLDIENRVDYYFDIQPGFTAAQAIARIAKHTGLSEEEINAAIADTAAAGLPAEAGGNYEGWLSPGVYQFGLETTPLEMVTEMVARTVATLDTLGVAPENRQVVLTKASIVERESASAVDEARPLVASVIENRLEINQKLEMDSTVHYIFGGTSDATTSSEQRSSDNPYNTYVHKGLPPTAIASPSEQSIQAVVNHADTDYFYFVTVNPTTGETLFAETYPEHQENRKLYQEWLSSQ</sequence>
<dbReference type="GO" id="GO:0071555">
    <property type="term" value="P:cell wall organization"/>
    <property type="evidence" value="ECO:0007669"/>
    <property type="project" value="UniProtKB-KW"/>
</dbReference>
<keyword evidence="6 7" id="KW-0961">Cell wall biogenesis/degradation</keyword>
<dbReference type="Gene3D" id="3.30.1490.480">
    <property type="entry name" value="Endolytic murein transglycosylase"/>
    <property type="match status" value="1"/>
</dbReference>
<dbReference type="EMBL" id="JAEINH010000007">
    <property type="protein sequence ID" value="MBI9115345.1"/>
    <property type="molecule type" value="Genomic_DNA"/>
</dbReference>
<comment type="subcellular location">
    <subcellularLocation>
        <location evidence="7">Cell membrane</location>
        <topology evidence="7">Single-pass membrane protein</topology>
    </subcellularLocation>
</comment>
<feature type="site" description="Important for catalytic activity" evidence="7">
    <location>
        <position position="266"/>
    </location>
</feature>
<evidence type="ECO:0000256" key="2">
    <source>
        <dbReference type="ARBA" id="ARBA00022692"/>
    </source>
</evidence>
<keyword evidence="4 7" id="KW-0472">Membrane</keyword>
<keyword evidence="1 7" id="KW-1003">Cell membrane</keyword>
<evidence type="ECO:0000256" key="7">
    <source>
        <dbReference type="HAMAP-Rule" id="MF_02065"/>
    </source>
</evidence>
<evidence type="ECO:0000256" key="1">
    <source>
        <dbReference type="ARBA" id="ARBA00022475"/>
    </source>
</evidence>
<protein>
    <recommendedName>
        <fullName evidence="7">Endolytic murein transglycosylase</fullName>
        <ecNumber evidence="7">4.2.2.29</ecNumber>
    </recommendedName>
    <alternativeName>
        <fullName evidence="7">Peptidoglycan lytic transglycosylase</fullName>
    </alternativeName>
    <alternativeName>
        <fullName evidence="7">Peptidoglycan polymerization terminase</fullName>
    </alternativeName>
</protein>
<dbReference type="AlphaFoldDB" id="A0A934MA81"/>
<dbReference type="Proteomes" id="UP000602087">
    <property type="component" value="Unassembled WGS sequence"/>
</dbReference>
<dbReference type="Pfam" id="PF02618">
    <property type="entry name" value="YceG"/>
    <property type="match status" value="1"/>
</dbReference>
<accession>A0A934MA81</accession>
<evidence type="ECO:0000313" key="10">
    <source>
        <dbReference type="Proteomes" id="UP000602087"/>
    </source>
</evidence>
<evidence type="ECO:0000256" key="4">
    <source>
        <dbReference type="ARBA" id="ARBA00023136"/>
    </source>
</evidence>
<comment type="caution">
    <text evidence="9">The sequence shown here is derived from an EMBL/GenBank/DDBJ whole genome shotgun (WGS) entry which is preliminary data.</text>
</comment>
<evidence type="ECO:0000256" key="8">
    <source>
        <dbReference type="SAM" id="MobiDB-lite"/>
    </source>
</evidence>
<dbReference type="RefSeq" id="WP_198733908.1">
    <property type="nucleotide sequence ID" value="NZ_JAEINH010000007.1"/>
</dbReference>
<keyword evidence="10" id="KW-1185">Reference proteome</keyword>
<keyword evidence="3 7" id="KW-1133">Transmembrane helix</keyword>
<comment type="function">
    <text evidence="7">Functions as a peptidoglycan terminase that cleaves nascent peptidoglycan strands endolytically to terminate their elongation.</text>
</comment>
<feature type="region of interest" description="Disordered" evidence="8">
    <location>
        <begin position="1"/>
        <end position="24"/>
    </location>
</feature>
<dbReference type="PANTHER" id="PTHR30518">
    <property type="entry name" value="ENDOLYTIC MUREIN TRANSGLYCOSYLASE"/>
    <property type="match status" value="1"/>
</dbReference>
<dbReference type="HAMAP" id="MF_02065">
    <property type="entry name" value="MltG"/>
    <property type="match status" value="1"/>
</dbReference>
<reference evidence="9" key="1">
    <citation type="submission" date="2020-12" db="EMBL/GenBank/DDBJ databases">
        <title>Sanguibacter suaedae sp. nov., isolated from Suaeda aralocaspica.</title>
        <authorList>
            <person name="Ma Q."/>
        </authorList>
    </citation>
    <scope>NUCLEOTIDE SEQUENCE</scope>
    <source>
        <strain evidence="9">YZGR15</strain>
    </source>
</reference>
<evidence type="ECO:0000256" key="5">
    <source>
        <dbReference type="ARBA" id="ARBA00023239"/>
    </source>
</evidence>
<feature type="transmembrane region" description="Helical" evidence="7">
    <location>
        <begin position="42"/>
        <end position="61"/>
    </location>
</feature>
<evidence type="ECO:0000256" key="3">
    <source>
        <dbReference type="ARBA" id="ARBA00022989"/>
    </source>
</evidence>
<evidence type="ECO:0000256" key="6">
    <source>
        <dbReference type="ARBA" id="ARBA00023316"/>
    </source>
</evidence>
<keyword evidence="2 7" id="KW-0812">Transmembrane</keyword>
<organism evidence="9 10">
    <name type="scientific">Sanguibacter suaedae</name>
    <dbReference type="NCBI Taxonomy" id="2795737"/>
    <lineage>
        <taxon>Bacteria</taxon>
        <taxon>Bacillati</taxon>
        <taxon>Actinomycetota</taxon>
        <taxon>Actinomycetes</taxon>
        <taxon>Micrococcales</taxon>
        <taxon>Sanguibacteraceae</taxon>
        <taxon>Sanguibacter</taxon>
    </lineage>
</organism>
<dbReference type="GO" id="GO:0008932">
    <property type="term" value="F:lytic endotransglycosylase activity"/>
    <property type="evidence" value="ECO:0007669"/>
    <property type="project" value="UniProtKB-UniRule"/>
</dbReference>
<dbReference type="Gene3D" id="3.30.160.60">
    <property type="entry name" value="Classic Zinc Finger"/>
    <property type="match status" value="1"/>
</dbReference>